<keyword evidence="2" id="KW-1185">Reference proteome</keyword>
<protein>
    <submittedName>
        <fullName evidence="1">Uncharacterized protein</fullName>
    </submittedName>
</protein>
<reference evidence="1 2" key="2">
    <citation type="submission" date="2012-01" db="EMBL/GenBank/DDBJ databases">
        <title>Genome and proteome analysis of LPB1, a D3112-related Pseudomonas phage.</title>
        <authorList>
            <person name="Lammens E."/>
            <person name="Ceyssens P.J."/>
            <person name="Peeters L.M."/>
            <person name="Noben J.P."/>
            <person name="Lavigne R."/>
        </authorList>
    </citation>
    <scope>NUCLEOTIDE SEQUENCE [LARGE SCALE GENOMIC DNA]</scope>
</reference>
<evidence type="ECO:0000313" key="2">
    <source>
        <dbReference type="Proteomes" id="UP000008487"/>
    </source>
</evidence>
<dbReference type="KEGG" id="vg:24599016"/>
<reference evidence="1 2" key="1">
    <citation type="submission" date="2011-08" db="EMBL/GenBank/DDBJ databases">
        <authorList>
            <person name="Lammens E.A."/>
        </authorList>
    </citation>
    <scope>NUCLEOTIDE SEQUENCE [LARGE SCALE GENOMIC DNA]</scope>
</reference>
<dbReference type="OrthoDB" id="18159at10239"/>
<dbReference type="RefSeq" id="YP_009146124.1">
    <property type="nucleotide sequence ID" value="NC_027298.1"/>
</dbReference>
<proteinExistence type="predicted"/>
<evidence type="ECO:0000313" key="1">
    <source>
        <dbReference type="EMBL" id="CCD58417.1"/>
    </source>
</evidence>
<dbReference type="EMBL" id="HE584812">
    <property type="protein sequence ID" value="CCD58417.1"/>
    <property type="molecule type" value="Genomic_DNA"/>
</dbReference>
<name>H1ZZB9_9CAUD</name>
<dbReference type="GeneID" id="24599016"/>
<accession>H1ZZB9</accession>
<dbReference type="Proteomes" id="UP000008487">
    <property type="component" value="Segment"/>
</dbReference>
<organism evidence="1 2">
    <name type="scientific">Pseudomonas phage LPB1</name>
    <dbReference type="NCBI Taxonomy" id="2994047"/>
    <lineage>
        <taxon>Viruses</taxon>
        <taxon>Duplodnaviria</taxon>
        <taxon>Heunggongvirae</taxon>
        <taxon>Uroviricota</taxon>
        <taxon>Caudoviricetes</taxon>
        <taxon>Casadabanvirus</taxon>
        <taxon>Casadabanvirus LPB1</taxon>
    </lineage>
</organism>
<sequence length="140" mass="14684">MTNTDLKPLFDNLRNATEFFNSVDGDLASICNGTKQIAAEWLETAALALGDALIAQCEAVTQEDSVDGRPRAIECPVCGEQELMPGNLCACGYETDPAAGCACPECDGSGDGCVGEVCRECDGSGWFVRPTAKDDGGDHE</sequence>